<evidence type="ECO:0000256" key="1">
    <source>
        <dbReference type="SAM" id="Phobius"/>
    </source>
</evidence>
<organism evidence="2 10">
    <name type="scientific">Rotaria socialis</name>
    <dbReference type="NCBI Taxonomy" id="392032"/>
    <lineage>
        <taxon>Eukaryota</taxon>
        <taxon>Metazoa</taxon>
        <taxon>Spiralia</taxon>
        <taxon>Gnathifera</taxon>
        <taxon>Rotifera</taxon>
        <taxon>Eurotatoria</taxon>
        <taxon>Bdelloidea</taxon>
        <taxon>Philodinida</taxon>
        <taxon>Philodinidae</taxon>
        <taxon>Rotaria</taxon>
    </lineage>
</organism>
<keyword evidence="11" id="KW-1185">Reference proteome</keyword>
<feature type="transmembrane region" description="Helical" evidence="1">
    <location>
        <begin position="83"/>
        <end position="108"/>
    </location>
</feature>
<dbReference type="Proteomes" id="UP000663838">
    <property type="component" value="Unassembled WGS sequence"/>
</dbReference>
<evidence type="ECO:0000313" key="11">
    <source>
        <dbReference type="Proteomes" id="UP000663873"/>
    </source>
</evidence>
<reference evidence="2" key="1">
    <citation type="submission" date="2021-02" db="EMBL/GenBank/DDBJ databases">
        <authorList>
            <person name="Nowell W R."/>
        </authorList>
    </citation>
    <scope>NUCLEOTIDE SEQUENCE</scope>
</reference>
<keyword evidence="1" id="KW-1133">Transmembrane helix</keyword>
<dbReference type="Proteomes" id="UP000663848">
    <property type="component" value="Unassembled WGS sequence"/>
</dbReference>
<evidence type="ECO:0000313" key="10">
    <source>
        <dbReference type="Proteomes" id="UP000663825"/>
    </source>
</evidence>
<gene>
    <name evidence="3" type="ORF">GRG538_LOCUS18103</name>
    <name evidence="6" type="ORF">HFQ381_LOCUS26869</name>
    <name evidence="5" type="ORF">KIK155_LOCUS23191</name>
    <name evidence="4" type="ORF">LUA448_LOCUS26206</name>
    <name evidence="9" type="ORF">QYT958_LOCUS23707</name>
    <name evidence="2" type="ORF">TIS948_LOCUS27288</name>
    <name evidence="8" type="ORF">TOA249_LOCUS14150</name>
    <name evidence="7" type="ORF">UJA718_LOCUS26944</name>
</gene>
<dbReference type="Proteomes" id="UP000663873">
    <property type="component" value="Unassembled WGS sequence"/>
</dbReference>
<dbReference type="EMBL" id="CAJNYT010002962">
    <property type="protein sequence ID" value="CAF3509489.1"/>
    <property type="molecule type" value="Genomic_DNA"/>
</dbReference>
<proteinExistence type="predicted"/>
<dbReference type="EMBL" id="CAJOBO010003329">
    <property type="protein sequence ID" value="CAF4488918.1"/>
    <property type="molecule type" value="Genomic_DNA"/>
</dbReference>
<protein>
    <submittedName>
        <fullName evidence="2">Uncharacterized protein</fullName>
    </submittedName>
</protein>
<evidence type="ECO:0000313" key="2">
    <source>
        <dbReference type="EMBL" id="CAF3396188.1"/>
    </source>
</evidence>
<dbReference type="EMBL" id="CAJOBR010004859">
    <property type="protein sequence ID" value="CAF4798213.1"/>
    <property type="molecule type" value="Genomic_DNA"/>
</dbReference>
<dbReference type="Proteomes" id="UP000663825">
    <property type="component" value="Unassembled WGS sequence"/>
</dbReference>
<dbReference type="EMBL" id="CAJNYD010003527">
    <property type="protein sequence ID" value="CAF3516949.1"/>
    <property type="molecule type" value="Genomic_DNA"/>
</dbReference>
<dbReference type="EMBL" id="CAJOBP010007238">
    <property type="protein sequence ID" value="CAF4510291.1"/>
    <property type="molecule type" value="Genomic_DNA"/>
</dbReference>
<evidence type="ECO:0000313" key="4">
    <source>
        <dbReference type="EMBL" id="CAF3516949.1"/>
    </source>
</evidence>
<evidence type="ECO:0000313" key="7">
    <source>
        <dbReference type="EMBL" id="CAF4510291.1"/>
    </source>
</evidence>
<evidence type="ECO:0000313" key="9">
    <source>
        <dbReference type="EMBL" id="CAF4798213.1"/>
    </source>
</evidence>
<evidence type="ECO:0000313" key="8">
    <source>
        <dbReference type="EMBL" id="CAF4653171.1"/>
    </source>
</evidence>
<dbReference type="EMBL" id="CAJNYV010004115">
    <property type="protein sequence ID" value="CAF3645878.1"/>
    <property type="molecule type" value="Genomic_DNA"/>
</dbReference>
<comment type="caution">
    <text evidence="2">The sequence shown here is derived from an EMBL/GenBank/DDBJ whole genome shotgun (WGS) entry which is preliminary data.</text>
</comment>
<evidence type="ECO:0000313" key="3">
    <source>
        <dbReference type="EMBL" id="CAF3509489.1"/>
    </source>
</evidence>
<dbReference type="EMBL" id="CAJNXB010004856">
    <property type="protein sequence ID" value="CAF3396188.1"/>
    <property type="molecule type" value="Genomic_DNA"/>
</dbReference>
<name>A0A817ZWE7_9BILA</name>
<dbReference type="EMBL" id="CAJOBS010000864">
    <property type="protein sequence ID" value="CAF4653171.1"/>
    <property type="molecule type" value="Genomic_DNA"/>
</dbReference>
<sequence length="166" mass="18946">MYLLVLRKSGTIKLLLSLQIYLRNPDIQFRSVYIYIHASIKFVGILREKHFRKPQALSNITNKYSEALKPIMPGGQDRSNVRVMIGLAVIVLFGIITFALAAATLGTLNRRTSNLDKKMGSIQDEMRTLLDQFSTKAPAPAPQQLQQLQQWQQIQQLWQSHNIETP</sequence>
<dbReference type="AlphaFoldDB" id="A0A817ZWE7"/>
<dbReference type="Proteomes" id="UP000663851">
    <property type="component" value="Unassembled WGS sequence"/>
</dbReference>
<dbReference type="Proteomes" id="UP000663833">
    <property type="component" value="Unassembled WGS sequence"/>
</dbReference>
<accession>A0A817ZWE7</accession>
<evidence type="ECO:0000313" key="5">
    <source>
        <dbReference type="EMBL" id="CAF3645878.1"/>
    </source>
</evidence>
<dbReference type="Proteomes" id="UP000663865">
    <property type="component" value="Unassembled WGS sequence"/>
</dbReference>
<dbReference type="Proteomes" id="UP000663872">
    <property type="component" value="Unassembled WGS sequence"/>
</dbReference>
<keyword evidence="1" id="KW-0812">Transmembrane</keyword>
<evidence type="ECO:0000313" key="6">
    <source>
        <dbReference type="EMBL" id="CAF4488918.1"/>
    </source>
</evidence>
<keyword evidence="1" id="KW-0472">Membrane</keyword>